<organism evidence="2 3">
    <name type="scientific">Erythroxylum novogranatense</name>
    <dbReference type="NCBI Taxonomy" id="1862640"/>
    <lineage>
        <taxon>Eukaryota</taxon>
        <taxon>Viridiplantae</taxon>
        <taxon>Streptophyta</taxon>
        <taxon>Embryophyta</taxon>
        <taxon>Tracheophyta</taxon>
        <taxon>Spermatophyta</taxon>
        <taxon>Magnoliopsida</taxon>
        <taxon>eudicotyledons</taxon>
        <taxon>Gunneridae</taxon>
        <taxon>Pentapetalae</taxon>
        <taxon>rosids</taxon>
        <taxon>fabids</taxon>
        <taxon>Malpighiales</taxon>
        <taxon>Erythroxylaceae</taxon>
        <taxon>Erythroxylum</taxon>
    </lineage>
</organism>
<comment type="caution">
    <text evidence="2">The sequence shown here is derived from an EMBL/GenBank/DDBJ whole genome shotgun (WGS) entry which is preliminary data.</text>
</comment>
<accession>A0AAV8TGY7</accession>
<evidence type="ECO:0000256" key="1">
    <source>
        <dbReference type="SAM" id="MobiDB-lite"/>
    </source>
</evidence>
<dbReference type="AlphaFoldDB" id="A0AAV8TGY7"/>
<feature type="compositionally biased region" description="Polar residues" evidence="1">
    <location>
        <begin position="162"/>
        <end position="185"/>
    </location>
</feature>
<dbReference type="Proteomes" id="UP001159364">
    <property type="component" value="Linkage Group LG05"/>
</dbReference>
<evidence type="ECO:0000313" key="2">
    <source>
        <dbReference type="EMBL" id="KAJ8765243.1"/>
    </source>
</evidence>
<sequence>MANPPLAPFADFSPHSSAPSQPSPNPIPAAVPTRKSWKQVVDDSIPITLSYTPQVKSTGSSLFPLTWPLFRQAPAPGTPPFCSQNPRRRALAFQQSASFSPTMAAKSYIGHYQGEGHLCSTGALDSTIDATGELESAPLLVSTGARHSADTSIAVPPRENGHSTPLVPSTNATGGLASGSTSVSAEASPSEATSLDIVPALPPLFGSDPSGAPVHAASQLPVNTDSALVPSSSPPTSLGGWSLLFVMKEGYYKAVKTSLSDIFVPIFIHFFRVGELRAW</sequence>
<evidence type="ECO:0000313" key="3">
    <source>
        <dbReference type="Proteomes" id="UP001159364"/>
    </source>
</evidence>
<gene>
    <name evidence="2" type="ORF">K2173_011923</name>
</gene>
<reference evidence="2 3" key="1">
    <citation type="submission" date="2021-09" db="EMBL/GenBank/DDBJ databases">
        <title>Genomic insights and catalytic innovation underlie evolution of tropane alkaloids biosynthesis.</title>
        <authorList>
            <person name="Wang Y.-J."/>
            <person name="Tian T."/>
            <person name="Huang J.-P."/>
            <person name="Huang S.-X."/>
        </authorList>
    </citation>
    <scope>NUCLEOTIDE SEQUENCE [LARGE SCALE GENOMIC DNA]</scope>
    <source>
        <strain evidence="2">KIB-2018</strain>
        <tissue evidence="2">Leaf</tissue>
    </source>
</reference>
<feature type="region of interest" description="Disordered" evidence="1">
    <location>
        <begin position="1"/>
        <end position="32"/>
    </location>
</feature>
<keyword evidence="3" id="KW-1185">Reference proteome</keyword>
<protein>
    <submittedName>
        <fullName evidence="2">Uncharacterized protein</fullName>
    </submittedName>
</protein>
<feature type="region of interest" description="Disordered" evidence="1">
    <location>
        <begin position="151"/>
        <end position="185"/>
    </location>
</feature>
<dbReference type="EMBL" id="JAIWQS010000005">
    <property type="protein sequence ID" value="KAJ8765243.1"/>
    <property type="molecule type" value="Genomic_DNA"/>
</dbReference>
<name>A0AAV8TGY7_9ROSI</name>
<proteinExistence type="predicted"/>